<dbReference type="Proteomes" id="UP000539473">
    <property type="component" value="Unassembled WGS sequence"/>
</dbReference>
<dbReference type="RefSeq" id="WP_184109240.1">
    <property type="nucleotide sequence ID" value="NZ_BNAJ01000001.1"/>
</dbReference>
<keyword evidence="5" id="KW-1185">Reference proteome</keyword>
<sequence length="1142" mass="119427">MSALHGALTHPANRPGPLVRWLAAQVNPGADLTGLRDAGGTLCDFRHGLEEHSPSLSASVGRDGAAVFHRFGGDDFEGGAVEFTASCLGIPKGEAARLLIDRAGLVDSAPHSSECKTVRAPQPTGRTAAGLAKARAALDKLRPLADDRRDAALRGWMRIDQAEDTSQAQEVARRGLSPALASGLLTAYRWTGDGSQDGGTRRRATLPRHILPGALAFEVTGPDGTPWAVKARNPGTKTELQAVNAQRYVYVTAGQSTPAFCGPGQLEGGRAFLIVEGELNAAACVVMLTAAGHGDAYAVQGVASAVAFPHVAHVPAGARVCVYADPDDEGTKARTKWADVLAAQGCHVFQVAAPGSGQPSPFAVEGNPDADACDALGTVPEGEAPDAHAAHRGALLLAALHAARRWQPDAQEPPDRAPTPGQSQPGDVWESRRHGYGVRGGRLCALSLKKGEDGEDFEAVEVLADFSAFITAEVIEDDGSGEARRVFQIEGRAPDGAPLFPPVVTVPTSEFSGMSWPVAKWGGAARVPAGQGKKDKARDAVQVLSNAQGYARRTVYQHTGWITHPEHGPVYLTAGAVIGATGAVDGVAVDLAGRLDAYALPDPVKDDTGAGRTVDELRAAVRASLDLLTLAPDPVAVPMLGAAYRAILGPADFVVWTVGETGRHKTAFMGLVMAHYGARWGRKFLPDGWNSSANALESSAFRVKDALFVIDDFKPAGSLGDRARLDGAASRVIQGAADGAGRGTLTADRKSRAALYPRGLIATSAEDLPRGHSNRARLVMVEVLRPLIDSPAKSAAYHAGEERAAVGVYALALAGFVQAVASAFEDVRAGSAAHLRRVRALAPDFQGVHGRTGDAAAELAYGWEVFLSYAVAVGAVSTSEAGALWERVTGALGETARGQGEHLQDADPVARALAVLSGLLAQGRVYLEDLRVGGKPEAHAAPLCGWQRHGDRGQYGEEDTFTTKPGAVMVGYYSRAGGNEWGHFLPDGLHEAVQRAVTGQGGAALPDPSKLWGNLRDRLHAAGLMKCDREGTRVRATARATLPNGTQQALITLRLPIGAPYQSVVQVVQVGHDGEESTSDTGATACTTLNLYPFSVVQVVQEGAAFPLVSSPFPSDAPPRSLTLEDLEGLAEGEDMPGVVML</sequence>
<name>A0A7W8NPM3_9DEIO</name>
<dbReference type="EMBL" id="BNAJ01000001">
    <property type="protein sequence ID" value="GHF32264.1"/>
    <property type="molecule type" value="Genomic_DNA"/>
</dbReference>
<evidence type="ECO:0000313" key="3">
    <source>
        <dbReference type="EMBL" id="MBB5374988.1"/>
    </source>
</evidence>
<reference evidence="2" key="1">
    <citation type="journal article" date="2014" name="Int. J. Syst. Evol. Microbiol.">
        <title>Complete genome of a new Firmicutes species belonging to the dominant human colonic microbiota ('Ruminococcus bicirculans') reveals two chromosomes and a selective capacity to utilize plant glucans.</title>
        <authorList>
            <consortium name="NISC Comparative Sequencing Program"/>
            <person name="Wegmann U."/>
            <person name="Louis P."/>
            <person name="Goesmann A."/>
            <person name="Henrissat B."/>
            <person name="Duncan S.H."/>
            <person name="Flint H.J."/>
        </authorList>
    </citation>
    <scope>NUCLEOTIDE SEQUENCE</scope>
    <source>
        <strain evidence="2">CGMCC 1.18437</strain>
    </source>
</reference>
<accession>A0A7W8NPM3</accession>
<reference evidence="3 4" key="3">
    <citation type="submission" date="2020-08" db="EMBL/GenBank/DDBJ databases">
        <title>Genomic Encyclopedia of Type Strains, Phase IV (KMG-IV): sequencing the most valuable type-strain genomes for metagenomic binning, comparative biology and taxonomic classification.</title>
        <authorList>
            <person name="Goeker M."/>
        </authorList>
    </citation>
    <scope>NUCLEOTIDE SEQUENCE [LARGE SCALE GENOMIC DNA]</scope>
    <source>
        <strain evidence="3 4">DSM 27521</strain>
    </source>
</reference>
<dbReference type="SUPFAM" id="SSF56731">
    <property type="entry name" value="DNA primase core"/>
    <property type="match status" value="1"/>
</dbReference>
<gene>
    <name evidence="2" type="ORF">GCM10017781_06110</name>
    <name evidence="3" type="ORF">HNQ07_000432</name>
</gene>
<reference evidence="2" key="4">
    <citation type="submission" date="2024-05" db="EMBL/GenBank/DDBJ databases">
        <authorList>
            <person name="Sun Q."/>
            <person name="Zhou Y."/>
        </authorList>
    </citation>
    <scope>NUCLEOTIDE SEQUENCE</scope>
    <source>
        <strain evidence="2">CGMCC 1.18437</strain>
    </source>
</reference>
<comment type="caution">
    <text evidence="3">The sequence shown here is derived from an EMBL/GenBank/DDBJ whole genome shotgun (WGS) entry which is preliminary data.</text>
</comment>
<organism evidence="3 4">
    <name type="scientific">Deinococcus metalli</name>
    <dbReference type="NCBI Taxonomy" id="1141878"/>
    <lineage>
        <taxon>Bacteria</taxon>
        <taxon>Thermotogati</taxon>
        <taxon>Deinococcota</taxon>
        <taxon>Deinococci</taxon>
        <taxon>Deinococcales</taxon>
        <taxon>Deinococcaceae</taxon>
        <taxon>Deinococcus</taxon>
    </lineage>
</organism>
<evidence type="ECO:0000313" key="5">
    <source>
        <dbReference type="Proteomes" id="UP000619376"/>
    </source>
</evidence>
<protein>
    <recommendedName>
        <fullName evidence="6">DUF927 domain-containing protein</fullName>
    </recommendedName>
</protein>
<evidence type="ECO:0000313" key="2">
    <source>
        <dbReference type="EMBL" id="GHF32264.1"/>
    </source>
</evidence>
<reference evidence="5" key="2">
    <citation type="journal article" date="2019" name="Int. J. Syst. Evol. Microbiol.">
        <title>The Global Catalogue of Microorganisms (GCM) 10K type strain sequencing project: providing services to taxonomists for standard genome sequencing and annotation.</title>
        <authorList>
            <consortium name="The Broad Institute Genomics Platform"/>
            <consortium name="The Broad Institute Genome Sequencing Center for Infectious Disease"/>
            <person name="Wu L."/>
            <person name="Ma J."/>
        </authorList>
    </citation>
    <scope>NUCLEOTIDE SEQUENCE [LARGE SCALE GENOMIC DNA]</scope>
    <source>
        <strain evidence="5">CGMCC 1.18437</strain>
    </source>
</reference>
<evidence type="ECO:0008006" key="6">
    <source>
        <dbReference type="Google" id="ProtNLM"/>
    </source>
</evidence>
<feature type="region of interest" description="Disordered" evidence="1">
    <location>
        <begin position="406"/>
        <end position="431"/>
    </location>
</feature>
<dbReference type="EMBL" id="JACHFK010000001">
    <property type="protein sequence ID" value="MBB5374988.1"/>
    <property type="molecule type" value="Genomic_DNA"/>
</dbReference>
<dbReference type="Proteomes" id="UP000619376">
    <property type="component" value="Unassembled WGS sequence"/>
</dbReference>
<dbReference type="AlphaFoldDB" id="A0A7W8NPM3"/>
<evidence type="ECO:0000313" key="4">
    <source>
        <dbReference type="Proteomes" id="UP000539473"/>
    </source>
</evidence>
<evidence type="ECO:0000256" key="1">
    <source>
        <dbReference type="SAM" id="MobiDB-lite"/>
    </source>
</evidence>
<proteinExistence type="predicted"/>